<feature type="chain" id="PRO_5012571818" description="C-type lysozyme inhibitor domain-containing protein" evidence="5">
    <location>
        <begin position="20"/>
        <end position="139"/>
    </location>
</feature>
<dbReference type="InterPro" id="IPR036328">
    <property type="entry name" value="MliC_sf"/>
</dbReference>
<evidence type="ECO:0000256" key="4">
    <source>
        <dbReference type="ARBA" id="ARBA00023288"/>
    </source>
</evidence>
<dbReference type="Proteomes" id="UP000190867">
    <property type="component" value="Unassembled WGS sequence"/>
</dbReference>
<dbReference type="PIRSF" id="PIRSF007352">
    <property type="entry name" value="OapB"/>
    <property type="match status" value="1"/>
</dbReference>
<keyword evidence="4" id="KW-0449">Lipoprotein</keyword>
<dbReference type="Pfam" id="PF09864">
    <property type="entry name" value="MliC"/>
    <property type="match status" value="1"/>
</dbReference>
<evidence type="ECO:0000256" key="2">
    <source>
        <dbReference type="ARBA" id="ARBA00023136"/>
    </source>
</evidence>
<dbReference type="InterPro" id="IPR012097">
    <property type="entry name" value="OapB"/>
</dbReference>
<accession>A0A1T0ASY2</accession>
<dbReference type="PROSITE" id="PS51257">
    <property type="entry name" value="PROKAR_LIPOPROTEIN"/>
    <property type="match status" value="1"/>
</dbReference>
<sequence length="139" mass="15498">MKKFYAVALFSAVMLSGCANNPLVPPPVEQMQNSVEPAKKTQTKNRVSVSRHSVEYQCKGDKVVRVQQAQPKKTAKKVSKAKSITVTFGKSTHTLSATVNQRGNQYSNIRWNWIENLNGYATLRDNSGKILAENCKVKK</sequence>
<dbReference type="Gene3D" id="2.40.128.200">
    <property type="match status" value="1"/>
</dbReference>
<keyword evidence="8" id="KW-1185">Reference proteome</keyword>
<feature type="signal peptide" evidence="5">
    <location>
        <begin position="1"/>
        <end position="19"/>
    </location>
</feature>
<organism evidence="7 8">
    <name type="scientific">Haemophilus paracuniculus</name>
    <dbReference type="NCBI Taxonomy" id="734"/>
    <lineage>
        <taxon>Bacteria</taxon>
        <taxon>Pseudomonadati</taxon>
        <taxon>Pseudomonadota</taxon>
        <taxon>Gammaproteobacteria</taxon>
        <taxon>Pasteurellales</taxon>
        <taxon>Pasteurellaceae</taxon>
        <taxon>Haemophilus</taxon>
    </lineage>
</organism>
<evidence type="ECO:0000256" key="3">
    <source>
        <dbReference type="ARBA" id="ARBA00023139"/>
    </source>
</evidence>
<keyword evidence="2" id="KW-0472">Membrane</keyword>
<protein>
    <recommendedName>
        <fullName evidence="6">C-type lysozyme inhibitor domain-containing protein</fullName>
    </recommendedName>
</protein>
<comment type="caution">
    <text evidence="7">The sequence shown here is derived from an EMBL/GenBank/DDBJ whole genome shotgun (WGS) entry which is preliminary data.</text>
</comment>
<evidence type="ECO:0000313" key="7">
    <source>
        <dbReference type="EMBL" id="OOR99759.1"/>
    </source>
</evidence>
<dbReference type="OrthoDB" id="5689950at2"/>
<evidence type="ECO:0000256" key="1">
    <source>
        <dbReference type="ARBA" id="ARBA00022729"/>
    </source>
</evidence>
<keyword evidence="1 5" id="KW-0732">Signal</keyword>
<name>A0A1T0ASY2_9PAST</name>
<dbReference type="EMBL" id="MUYA01000004">
    <property type="protein sequence ID" value="OOR99759.1"/>
    <property type="molecule type" value="Genomic_DNA"/>
</dbReference>
<feature type="domain" description="C-type lysozyme inhibitor" evidence="6">
    <location>
        <begin position="56"/>
        <end position="128"/>
    </location>
</feature>
<keyword evidence="3" id="KW-0564">Palmitate</keyword>
<dbReference type="InterPro" id="IPR018660">
    <property type="entry name" value="MliC"/>
</dbReference>
<gene>
    <name evidence="7" type="ORF">B0187_02830</name>
</gene>
<proteinExistence type="predicted"/>
<evidence type="ECO:0000256" key="5">
    <source>
        <dbReference type="SAM" id="SignalP"/>
    </source>
</evidence>
<dbReference type="STRING" id="734.B0187_02830"/>
<reference evidence="7 8" key="1">
    <citation type="submission" date="2017-02" db="EMBL/GenBank/DDBJ databases">
        <title>Draft genome sequence of Haemophilus paracuniculus CCUG 43573 type strain.</title>
        <authorList>
            <person name="Engstrom-Jakobsson H."/>
            <person name="Salva-Serra F."/>
            <person name="Thorell K."/>
            <person name="Gonzales-Siles L."/>
            <person name="Karlsson R."/>
            <person name="Boulund F."/>
            <person name="Engstrand L."/>
            <person name="Kristiansson E."/>
            <person name="Moore E."/>
        </authorList>
    </citation>
    <scope>NUCLEOTIDE SEQUENCE [LARGE SCALE GENOMIC DNA]</scope>
    <source>
        <strain evidence="7 8">CCUG 43573</strain>
    </source>
</reference>
<dbReference type="RefSeq" id="WP_078236350.1">
    <property type="nucleotide sequence ID" value="NZ_MUYA01000004.1"/>
</dbReference>
<evidence type="ECO:0000313" key="8">
    <source>
        <dbReference type="Proteomes" id="UP000190867"/>
    </source>
</evidence>
<dbReference type="AlphaFoldDB" id="A0A1T0ASY2"/>
<evidence type="ECO:0000259" key="6">
    <source>
        <dbReference type="Pfam" id="PF09864"/>
    </source>
</evidence>